<dbReference type="HOGENOM" id="CLU_1150385_0_0_4"/>
<evidence type="ECO:0000313" key="2">
    <source>
        <dbReference type="EMBL" id="AEV25310.1"/>
    </source>
</evidence>
<dbReference type="KEGG" id="dsu:Dsui_0904"/>
<feature type="region of interest" description="Disordered" evidence="1">
    <location>
        <begin position="250"/>
        <end position="273"/>
    </location>
</feature>
<dbReference type="Proteomes" id="UP000005633">
    <property type="component" value="Chromosome"/>
</dbReference>
<evidence type="ECO:0000256" key="1">
    <source>
        <dbReference type="SAM" id="MobiDB-lite"/>
    </source>
</evidence>
<accession>G8QIF0</accession>
<dbReference type="RefSeq" id="WP_014236011.1">
    <property type="nucleotide sequence ID" value="NC_016616.1"/>
</dbReference>
<protein>
    <recommendedName>
        <fullName evidence="4">Restriction endonuclease domain-containing protein</fullName>
    </recommendedName>
</protein>
<organism evidence="2 3">
    <name type="scientific">Azospira oryzae (strain ATCC BAA-33 / DSM 13638 / PS)</name>
    <name type="common">Dechlorosoma suillum</name>
    <dbReference type="NCBI Taxonomy" id="640081"/>
    <lineage>
        <taxon>Bacteria</taxon>
        <taxon>Pseudomonadati</taxon>
        <taxon>Pseudomonadota</taxon>
        <taxon>Betaproteobacteria</taxon>
        <taxon>Rhodocyclales</taxon>
        <taxon>Rhodocyclaceae</taxon>
        <taxon>Azospira</taxon>
    </lineage>
</organism>
<dbReference type="EMBL" id="CP003153">
    <property type="protein sequence ID" value="AEV25310.1"/>
    <property type="molecule type" value="Genomic_DNA"/>
</dbReference>
<dbReference type="OrthoDB" id="9182845at2"/>
<evidence type="ECO:0000313" key="3">
    <source>
        <dbReference type="Proteomes" id="UP000005633"/>
    </source>
</evidence>
<proteinExistence type="predicted"/>
<evidence type="ECO:0008006" key="4">
    <source>
        <dbReference type="Google" id="ProtNLM"/>
    </source>
</evidence>
<dbReference type="STRING" id="640081.Dsui_0904"/>
<gene>
    <name evidence="2" type="ordered locus">Dsui_0904</name>
</gene>
<sequence>MPRKLEHEEAFYFANGQRHCIQAKDLRDKNTLELAKTVFLTDQEEQERLRPRVPKDINKRSHFYAPDPAPKRGVSIRETNPLHDTWVDNLLKMLAGKNTWTVVIGRFVDGVLEREPRFILEKYLWGKEVHRICSPDLIVRHDLFSQSPILAMSIFRPWVAIEVINTHFPDEPSFNAMRDLSQRTPLIVFFDVLRNGINSYFLKVNDKTGEIIPLYYIYEGSVWKGGTERKDITTAMRLQIEIDADVERLRSKKAPQASQDPLATDSRHSTDDL</sequence>
<reference evidence="2 3" key="1">
    <citation type="journal article" date="2012" name="J. Bacteriol.">
        <title>Complete genome sequence of the anaerobic perchlorate-reducing bacterium Azospira suillum strain PS.</title>
        <authorList>
            <person name="Byrne-Bailey K.G."/>
            <person name="Coates J.D."/>
        </authorList>
    </citation>
    <scope>NUCLEOTIDE SEQUENCE [LARGE SCALE GENOMIC DNA]</scope>
    <source>
        <strain evidence="3">ATCC BAA-33 / DSM 13638 / PS</strain>
    </source>
</reference>
<dbReference type="AlphaFoldDB" id="G8QIF0"/>
<name>G8QIF0_AZOOP</name>
<dbReference type="eggNOG" id="ENOG50339FS">
    <property type="taxonomic scope" value="Bacteria"/>
</dbReference>